<sequence length="155" mass="16866">MKRARMLPIGVCISSRGNGGESCNRLLSRYSSTSLSPFLSSSWNWLVLPPSRSPPKSIANVSSNCSVLSNSAKDVSKVTPWAARPGGFPFCLDGTVCSLGQFLAKCPSASQFRHLFAAMSSSRFCAVSLRSQGRSFGSRFRSFLFFEPFPVEHLS</sequence>
<dbReference type="AlphaFoldDB" id="A0AAD2HTJ6"/>
<comment type="caution">
    <text evidence="1">The sequence shown here is derived from an EMBL/GenBank/DDBJ whole genome shotgun (WGS) entry which is preliminary data.</text>
</comment>
<name>A0AAD2HTJ6_9AGAR</name>
<gene>
    <name evidence="1" type="ORF">MYCIT1_LOCUS31396</name>
</gene>
<keyword evidence="2" id="KW-1185">Reference proteome</keyword>
<evidence type="ECO:0000313" key="2">
    <source>
        <dbReference type="Proteomes" id="UP001295794"/>
    </source>
</evidence>
<organism evidence="1 2">
    <name type="scientific">Mycena citricolor</name>
    <dbReference type="NCBI Taxonomy" id="2018698"/>
    <lineage>
        <taxon>Eukaryota</taxon>
        <taxon>Fungi</taxon>
        <taxon>Dikarya</taxon>
        <taxon>Basidiomycota</taxon>
        <taxon>Agaricomycotina</taxon>
        <taxon>Agaricomycetes</taxon>
        <taxon>Agaricomycetidae</taxon>
        <taxon>Agaricales</taxon>
        <taxon>Marasmiineae</taxon>
        <taxon>Mycenaceae</taxon>
        <taxon>Mycena</taxon>
    </lineage>
</organism>
<dbReference type="EMBL" id="CAVNYO010000440">
    <property type="protein sequence ID" value="CAK5280775.1"/>
    <property type="molecule type" value="Genomic_DNA"/>
</dbReference>
<protein>
    <submittedName>
        <fullName evidence="1">Uncharacterized protein</fullName>
    </submittedName>
</protein>
<proteinExistence type="predicted"/>
<evidence type="ECO:0000313" key="1">
    <source>
        <dbReference type="EMBL" id="CAK5280775.1"/>
    </source>
</evidence>
<reference evidence="1" key="1">
    <citation type="submission" date="2023-11" db="EMBL/GenBank/DDBJ databases">
        <authorList>
            <person name="De Vega J J."/>
            <person name="De Vega J J."/>
        </authorList>
    </citation>
    <scope>NUCLEOTIDE SEQUENCE</scope>
</reference>
<accession>A0AAD2HTJ6</accession>
<dbReference type="Proteomes" id="UP001295794">
    <property type="component" value="Unassembled WGS sequence"/>
</dbReference>